<protein>
    <submittedName>
        <fullName evidence="2">Glycoprotease</fullName>
    </submittedName>
</protein>
<evidence type="ECO:0000313" key="2">
    <source>
        <dbReference type="EMBL" id="AKU80202.1"/>
    </source>
</evidence>
<dbReference type="EMBL" id="CP012328">
    <property type="protein sequence ID" value="AKU80202.1"/>
    <property type="molecule type" value="Genomic_DNA"/>
</dbReference>
<accession>A0A0K1P8H1</accession>
<keyword evidence="2" id="KW-0378">Hydrolase</keyword>
<sequence length="188" mass="21644">MNLFIDTTNNKLLLILENNDNVIDYLVLDNQNRISDILIETIDSFLVKNKIDISLIESFYITIGPGSYTGVRLGVTFTKTIKTFNNNINVYMISSLAFQAGFGKSLSIIDAKGNKYYVGVYDKAKNIIVDQLLTSEVLEEFKKSFKDYDIIKDYENIDYVKNYINLKPFFKLANSIDEVNPLYIKHYI</sequence>
<organism evidence="2 3">
    <name type="scientific">Spiroplasma turonicum</name>
    <dbReference type="NCBI Taxonomy" id="216946"/>
    <lineage>
        <taxon>Bacteria</taxon>
        <taxon>Bacillati</taxon>
        <taxon>Mycoplasmatota</taxon>
        <taxon>Mollicutes</taxon>
        <taxon>Entomoplasmatales</taxon>
        <taxon>Spiroplasmataceae</taxon>
        <taxon>Spiroplasma</taxon>
    </lineage>
</organism>
<dbReference type="GO" id="GO:0008233">
    <property type="term" value="F:peptidase activity"/>
    <property type="evidence" value="ECO:0007669"/>
    <property type="project" value="UniProtKB-KW"/>
</dbReference>
<dbReference type="InterPro" id="IPR022496">
    <property type="entry name" value="T6A_TsaB"/>
</dbReference>
<dbReference type="KEGG" id="stur:STURON_00956"/>
<proteinExistence type="predicted"/>
<dbReference type="AlphaFoldDB" id="A0A0K1P8H1"/>
<dbReference type="Proteomes" id="UP000067243">
    <property type="component" value="Chromosome"/>
</dbReference>
<dbReference type="Gene3D" id="3.30.420.200">
    <property type="match status" value="1"/>
</dbReference>
<keyword evidence="3" id="KW-1185">Reference proteome</keyword>
<dbReference type="InterPro" id="IPR000905">
    <property type="entry name" value="Gcp-like_dom"/>
</dbReference>
<dbReference type="NCBIfam" id="TIGR03725">
    <property type="entry name" value="T6A_YeaZ"/>
    <property type="match status" value="1"/>
</dbReference>
<dbReference type="STRING" id="216946.STURO_v1c09510"/>
<dbReference type="Gene3D" id="3.30.420.40">
    <property type="match status" value="1"/>
</dbReference>
<dbReference type="GO" id="GO:0006508">
    <property type="term" value="P:proteolysis"/>
    <property type="evidence" value="ECO:0007669"/>
    <property type="project" value="UniProtKB-KW"/>
</dbReference>
<gene>
    <name evidence="2" type="ORF">STURON_00956</name>
</gene>
<dbReference type="RefSeq" id="WP_075048764.1">
    <property type="nucleotide sequence ID" value="NZ_CP012328.1"/>
</dbReference>
<dbReference type="OrthoDB" id="9784166at2"/>
<dbReference type="PATRIC" id="fig|216946.3.peg.988"/>
<feature type="domain" description="Gcp-like" evidence="1">
    <location>
        <begin position="35"/>
        <end position="128"/>
    </location>
</feature>
<dbReference type="SUPFAM" id="SSF53067">
    <property type="entry name" value="Actin-like ATPase domain"/>
    <property type="match status" value="1"/>
</dbReference>
<dbReference type="InterPro" id="IPR043129">
    <property type="entry name" value="ATPase_NBD"/>
</dbReference>
<evidence type="ECO:0000313" key="3">
    <source>
        <dbReference type="Proteomes" id="UP000067243"/>
    </source>
</evidence>
<dbReference type="Pfam" id="PF00814">
    <property type="entry name" value="TsaD"/>
    <property type="match status" value="1"/>
</dbReference>
<reference evidence="2 3" key="1">
    <citation type="journal article" date="2015" name="Genome Announc.">
        <title>Complete Genome Sequence of Spiroplasma turonicum Strain Tab4cT, a Parasite of a Horse Fly, Haematopota sp. (Diptera: Tabanidae).</title>
        <authorList>
            <person name="Davis R.E."/>
            <person name="Shao J."/>
            <person name="Zhao Y."/>
            <person name="Gasparich G.E."/>
            <person name="Gaynor B.J."/>
            <person name="Donofrio N."/>
        </authorList>
    </citation>
    <scope>NUCLEOTIDE SEQUENCE [LARGE SCALE GENOMIC DNA]</scope>
    <source>
        <strain evidence="2 3">Tab4c</strain>
    </source>
</reference>
<dbReference type="GO" id="GO:0002949">
    <property type="term" value="P:tRNA threonylcarbamoyladenosine modification"/>
    <property type="evidence" value="ECO:0007669"/>
    <property type="project" value="InterPro"/>
</dbReference>
<keyword evidence="2" id="KW-0645">Protease</keyword>
<evidence type="ECO:0000259" key="1">
    <source>
        <dbReference type="Pfam" id="PF00814"/>
    </source>
</evidence>
<name>A0A0K1P8H1_9MOLU</name>